<name>A0ACB8Y3G2_ARCLA</name>
<reference evidence="1 2" key="2">
    <citation type="journal article" date="2022" name="Mol. Ecol. Resour.">
        <title>The genomes of chicory, endive, great burdock and yacon provide insights into Asteraceae paleo-polyploidization history and plant inulin production.</title>
        <authorList>
            <person name="Fan W."/>
            <person name="Wang S."/>
            <person name="Wang H."/>
            <person name="Wang A."/>
            <person name="Jiang F."/>
            <person name="Liu H."/>
            <person name="Zhao H."/>
            <person name="Xu D."/>
            <person name="Zhang Y."/>
        </authorList>
    </citation>
    <scope>NUCLEOTIDE SEQUENCE [LARGE SCALE GENOMIC DNA]</scope>
    <source>
        <strain evidence="2">cv. Niubang</strain>
    </source>
</reference>
<comment type="caution">
    <text evidence="1">The sequence shown here is derived from an EMBL/GenBank/DDBJ whole genome shotgun (WGS) entry which is preliminary data.</text>
</comment>
<organism evidence="1 2">
    <name type="scientific">Arctium lappa</name>
    <name type="common">Greater burdock</name>
    <name type="synonym">Lappa major</name>
    <dbReference type="NCBI Taxonomy" id="4217"/>
    <lineage>
        <taxon>Eukaryota</taxon>
        <taxon>Viridiplantae</taxon>
        <taxon>Streptophyta</taxon>
        <taxon>Embryophyta</taxon>
        <taxon>Tracheophyta</taxon>
        <taxon>Spermatophyta</taxon>
        <taxon>Magnoliopsida</taxon>
        <taxon>eudicotyledons</taxon>
        <taxon>Gunneridae</taxon>
        <taxon>Pentapetalae</taxon>
        <taxon>asterids</taxon>
        <taxon>campanulids</taxon>
        <taxon>Asterales</taxon>
        <taxon>Asteraceae</taxon>
        <taxon>Carduoideae</taxon>
        <taxon>Cardueae</taxon>
        <taxon>Arctiinae</taxon>
        <taxon>Arctium</taxon>
    </lineage>
</organism>
<gene>
    <name evidence="1" type="ORF">L6452_37058</name>
</gene>
<protein>
    <submittedName>
        <fullName evidence="1">Uncharacterized protein</fullName>
    </submittedName>
</protein>
<sequence length="318" mass="35741">MESSSWPQSLPSNRIKAIQELTQGQPLINKLRDMRPEEIESDLRSIDGVVGQILGMFDNTLSILSSSSFTEIPYIPTGDIKSSGSWDGQTSMENHDETVKIVTPVKTKRGCYKRRKNSTTYTKVVSNPIDDGYAWRKYGQKPILNATHQRNYYRCTHKVDQGCQATKQVQMTEDMPPKFKITYNGHHTCKNLLRSSQIMLDSPDPSDTSIILNFETKGFIENKQAGVCLSSMKHNLKEGFPSLGLKQNQTSHSHLSWDLTTQVSQVPSEPVSMMSSGLDHEDMISSEVYSSTCSTRGYDEIDDLLGNNVFGDFFELCS</sequence>
<evidence type="ECO:0000313" key="2">
    <source>
        <dbReference type="Proteomes" id="UP001055879"/>
    </source>
</evidence>
<evidence type="ECO:0000313" key="1">
    <source>
        <dbReference type="EMBL" id="KAI3677788.1"/>
    </source>
</evidence>
<reference evidence="2" key="1">
    <citation type="journal article" date="2022" name="Mol. Ecol. Resour.">
        <title>The genomes of chicory, endive, great burdock and yacon provide insights into Asteraceae palaeo-polyploidization history and plant inulin production.</title>
        <authorList>
            <person name="Fan W."/>
            <person name="Wang S."/>
            <person name="Wang H."/>
            <person name="Wang A."/>
            <person name="Jiang F."/>
            <person name="Liu H."/>
            <person name="Zhao H."/>
            <person name="Xu D."/>
            <person name="Zhang Y."/>
        </authorList>
    </citation>
    <scope>NUCLEOTIDE SEQUENCE [LARGE SCALE GENOMIC DNA]</scope>
    <source>
        <strain evidence="2">cv. Niubang</strain>
    </source>
</reference>
<dbReference type="Proteomes" id="UP001055879">
    <property type="component" value="Linkage Group LG14"/>
</dbReference>
<dbReference type="EMBL" id="CM042060">
    <property type="protein sequence ID" value="KAI3677788.1"/>
    <property type="molecule type" value="Genomic_DNA"/>
</dbReference>
<proteinExistence type="predicted"/>
<keyword evidence="2" id="KW-1185">Reference proteome</keyword>
<accession>A0ACB8Y3G2</accession>